<accession>A0A643G4Z3</accession>
<dbReference type="RefSeq" id="WP_150983631.1">
    <property type="nucleotide sequence ID" value="NZ_CP062803.1"/>
</dbReference>
<name>A0A643G4Z3_9BURK</name>
<sequence length="213" mass="22783">MPAILLAAALALALGHSHDGWAAPQAEQPTLSIEERPTVPPQLFPPTYDEAVTALIRAFDVGAILAAGLDQAFARLPAKIGPIPKERYTQCARAKLSPEVVEAAVRPALAPEIQDAGLAMQLARLLGSPVGRKTREAALSGKEIGEAGITGADRLEFNRFMENPALKAFLEQGGLRRVKDAVTRAIRVESKSASDACVRELMPVYRLTNERSA</sequence>
<evidence type="ECO:0000313" key="2">
    <source>
        <dbReference type="Proteomes" id="UP000397656"/>
    </source>
</evidence>
<gene>
    <name evidence="1" type="ORF">F7R26_011025</name>
</gene>
<dbReference type="EMBL" id="CP062803">
    <property type="protein sequence ID" value="QOT74799.1"/>
    <property type="molecule type" value="Genomic_DNA"/>
</dbReference>
<evidence type="ECO:0008006" key="3">
    <source>
        <dbReference type="Google" id="ProtNLM"/>
    </source>
</evidence>
<reference evidence="1 2" key="1">
    <citation type="submission" date="2020-10" db="EMBL/GenBank/DDBJ databases">
        <title>Complete genome sequence of Cupriavidus basilensis CCUG 49340T.</title>
        <authorList>
            <person name="Salva-Serra F."/>
            <person name="Donoso R.A."/>
            <person name="Cho K.H."/>
            <person name="Yoo J.A."/>
            <person name="Lee K."/>
            <person name="Yoon S.-H."/>
            <person name="Perez-Pantoja D."/>
            <person name="Moore E.R.B."/>
        </authorList>
    </citation>
    <scope>NUCLEOTIDE SEQUENCE [LARGE SCALE GENOMIC DNA]</scope>
    <source>
        <strain evidence="2">CCUG 49340</strain>
    </source>
</reference>
<dbReference type="AlphaFoldDB" id="A0A643G4Z3"/>
<proteinExistence type="predicted"/>
<evidence type="ECO:0000313" key="1">
    <source>
        <dbReference type="EMBL" id="QOT74799.1"/>
    </source>
</evidence>
<dbReference type="Proteomes" id="UP000397656">
    <property type="component" value="Chromosome 1"/>
</dbReference>
<protein>
    <recommendedName>
        <fullName evidence="3">DUF2059 domain-containing protein</fullName>
    </recommendedName>
</protein>
<organism evidence="1 2">
    <name type="scientific">Cupriavidus basilensis</name>
    <dbReference type="NCBI Taxonomy" id="68895"/>
    <lineage>
        <taxon>Bacteria</taxon>
        <taxon>Pseudomonadati</taxon>
        <taxon>Pseudomonadota</taxon>
        <taxon>Betaproteobacteria</taxon>
        <taxon>Burkholderiales</taxon>
        <taxon>Burkholderiaceae</taxon>
        <taxon>Cupriavidus</taxon>
    </lineage>
</organism>
<dbReference type="GeneID" id="98401439"/>